<dbReference type="Proteomes" id="UP000774617">
    <property type="component" value="Unassembled WGS sequence"/>
</dbReference>
<reference evidence="2 3" key="1">
    <citation type="journal article" date="2021" name="Nat. Commun.">
        <title>Genetic determinants of endophytism in the Arabidopsis root mycobiome.</title>
        <authorList>
            <person name="Mesny F."/>
            <person name="Miyauchi S."/>
            <person name="Thiergart T."/>
            <person name="Pickel B."/>
            <person name="Atanasova L."/>
            <person name="Karlsson M."/>
            <person name="Huettel B."/>
            <person name="Barry K.W."/>
            <person name="Haridas S."/>
            <person name="Chen C."/>
            <person name="Bauer D."/>
            <person name="Andreopoulos W."/>
            <person name="Pangilinan J."/>
            <person name="LaButti K."/>
            <person name="Riley R."/>
            <person name="Lipzen A."/>
            <person name="Clum A."/>
            <person name="Drula E."/>
            <person name="Henrissat B."/>
            <person name="Kohler A."/>
            <person name="Grigoriev I.V."/>
            <person name="Martin F.M."/>
            <person name="Hacquard S."/>
        </authorList>
    </citation>
    <scope>NUCLEOTIDE SEQUENCE [LARGE SCALE GENOMIC DNA]</scope>
    <source>
        <strain evidence="2 3">MPI-SDFR-AT-0080</strain>
    </source>
</reference>
<dbReference type="InterPro" id="IPR015421">
    <property type="entry name" value="PyrdxlP-dep_Trfase_major"/>
</dbReference>
<organism evidence="2 3">
    <name type="scientific">Macrophomina phaseolina</name>
    <dbReference type="NCBI Taxonomy" id="35725"/>
    <lineage>
        <taxon>Eukaryota</taxon>
        <taxon>Fungi</taxon>
        <taxon>Dikarya</taxon>
        <taxon>Ascomycota</taxon>
        <taxon>Pezizomycotina</taxon>
        <taxon>Dothideomycetes</taxon>
        <taxon>Dothideomycetes incertae sedis</taxon>
        <taxon>Botryosphaeriales</taxon>
        <taxon>Botryosphaeriaceae</taxon>
        <taxon>Macrophomina</taxon>
    </lineage>
</organism>
<dbReference type="PANTHER" id="PTHR43510">
    <property type="entry name" value="AMINOTRANSFERASE FUNCTION, HYPOTHETICAL (EUROFUNG)"/>
    <property type="match status" value="1"/>
</dbReference>
<dbReference type="Gene3D" id="3.90.1150.10">
    <property type="entry name" value="Aspartate Aminotransferase, domain 1"/>
    <property type="match status" value="1"/>
</dbReference>
<comment type="caution">
    <text evidence="2">The sequence shown here is derived from an EMBL/GenBank/DDBJ whole genome shotgun (WGS) entry which is preliminary data.</text>
</comment>
<evidence type="ECO:0000313" key="3">
    <source>
        <dbReference type="Proteomes" id="UP000774617"/>
    </source>
</evidence>
<name>A0ABQ8GA22_9PEZI</name>
<sequence>MVQIKRFAVERWMDDHEQNAKHNLAETCCASVSLHDLQSLSFSPKSPNSIIDYTQKQVYGAIPGSKKLRTNIAALYNGSGDVKLTAENVLVTSGAIQANFLALYTNVGPGDHVICQKEPGRLVCQSDA</sequence>
<dbReference type="EMBL" id="JAGTJR010000014">
    <property type="protein sequence ID" value="KAH7049397.1"/>
    <property type="molecule type" value="Genomic_DNA"/>
</dbReference>
<dbReference type="Gene3D" id="3.40.640.10">
    <property type="entry name" value="Type I PLP-dependent aspartate aminotransferase-like (Major domain)"/>
    <property type="match status" value="1"/>
</dbReference>
<keyword evidence="3" id="KW-1185">Reference proteome</keyword>
<evidence type="ECO:0000259" key="1">
    <source>
        <dbReference type="Pfam" id="PF00155"/>
    </source>
</evidence>
<dbReference type="SUPFAM" id="SSF53383">
    <property type="entry name" value="PLP-dependent transferases"/>
    <property type="match status" value="1"/>
</dbReference>
<feature type="domain" description="Aminotransferase class I/classII large" evidence="1">
    <location>
        <begin position="57"/>
        <end position="114"/>
    </location>
</feature>
<dbReference type="InterPro" id="IPR015422">
    <property type="entry name" value="PyrdxlP-dep_Trfase_small"/>
</dbReference>
<dbReference type="PANTHER" id="PTHR43510:SF1">
    <property type="entry name" value="AMINOTRANSFERASE FUNCTION, HYPOTHETICAL (EUROFUNG)"/>
    <property type="match status" value="1"/>
</dbReference>
<evidence type="ECO:0000313" key="2">
    <source>
        <dbReference type="EMBL" id="KAH7049397.1"/>
    </source>
</evidence>
<proteinExistence type="predicted"/>
<protein>
    <recommendedName>
        <fullName evidence="1">Aminotransferase class I/classII large domain-containing protein</fullName>
    </recommendedName>
</protein>
<dbReference type="InterPro" id="IPR015424">
    <property type="entry name" value="PyrdxlP-dep_Trfase"/>
</dbReference>
<dbReference type="InterPro" id="IPR004839">
    <property type="entry name" value="Aminotransferase_I/II_large"/>
</dbReference>
<dbReference type="Pfam" id="PF00155">
    <property type="entry name" value="Aminotran_1_2"/>
    <property type="match status" value="1"/>
</dbReference>
<accession>A0ABQ8GA22</accession>
<gene>
    <name evidence="2" type="ORF">B0J12DRAFT_700030</name>
</gene>